<organism evidence="1 2">
    <name type="scientific">Euphydryas editha</name>
    <name type="common">Edith's checkerspot</name>
    <dbReference type="NCBI Taxonomy" id="104508"/>
    <lineage>
        <taxon>Eukaryota</taxon>
        <taxon>Metazoa</taxon>
        <taxon>Ecdysozoa</taxon>
        <taxon>Arthropoda</taxon>
        <taxon>Hexapoda</taxon>
        <taxon>Insecta</taxon>
        <taxon>Pterygota</taxon>
        <taxon>Neoptera</taxon>
        <taxon>Endopterygota</taxon>
        <taxon>Lepidoptera</taxon>
        <taxon>Glossata</taxon>
        <taxon>Ditrysia</taxon>
        <taxon>Papilionoidea</taxon>
        <taxon>Nymphalidae</taxon>
        <taxon>Nymphalinae</taxon>
        <taxon>Euphydryas</taxon>
    </lineage>
</organism>
<protein>
    <recommendedName>
        <fullName evidence="3">DUF4817 domain-containing protein</fullName>
    </recommendedName>
</protein>
<evidence type="ECO:0000313" key="2">
    <source>
        <dbReference type="Proteomes" id="UP001153954"/>
    </source>
</evidence>
<dbReference type="Proteomes" id="UP001153954">
    <property type="component" value="Unassembled WGS sequence"/>
</dbReference>
<name>A0AAU9UF43_EUPED</name>
<dbReference type="AlphaFoldDB" id="A0AAU9UF43"/>
<evidence type="ECO:0008006" key="3">
    <source>
        <dbReference type="Google" id="ProtNLM"/>
    </source>
</evidence>
<dbReference type="PANTHER" id="PTHR47326">
    <property type="entry name" value="TRANSPOSABLE ELEMENT TC3 TRANSPOSASE-LIKE PROTEIN"/>
    <property type="match status" value="1"/>
</dbReference>
<accession>A0AAU9UF43</accession>
<dbReference type="EMBL" id="CAKOGL010000018">
    <property type="protein sequence ID" value="CAH2097632.1"/>
    <property type="molecule type" value="Genomic_DNA"/>
</dbReference>
<keyword evidence="2" id="KW-1185">Reference proteome</keyword>
<comment type="caution">
    <text evidence="1">The sequence shown here is derived from an EMBL/GenBank/DDBJ whole genome shotgun (WGS) entry which is preliminary data.</text>
</comment>
<gene>
    <name evidence="1" type="ORF">EEDITHA_LOCUS12832</name>
</gene>
<proteinExistence type="predicted"/>
<sequence>MAQLSDFLPAHFGDIYYYYGLKLGSARAACTAYLAAFPNRCSVPSARNFQELHRRLALTGLGLTRDSRESGVIIDLSIEEAILDDLFAEPTTSTRYLALRHIVSQKSVWRILRRAGYYYQRVQNLHEDVDWRPRCVICPLGFKKIRENPEFMKLFCGQMKLSSCSIVIIYISGAQKVKTLS</sequence>
<dbReference type="PANTHER" id="PTHR47326:SF1">
    <property type="entry name" value="HTH PSQ-TYPE DOMAIN-CONTAINING PROTEIN"/>
    <property type="match status" value="1"/>
</dbReference>
<evidence type="ECO:0000313" key="1">
    <source>
        <dbReference type="EMBL" id="CAH2097632.1"/>
    </source>
</evidence>
<reference evidence="1" key="1">
    <citation type="submission" date="2022-03" db="EMBL/GenBank/DDBJ databases">
        <authorList>
            <person name="Tunstrom K."/>
        </authorList>
    </citation>
    <scope>NUCLEOTIDE SEQUENCE</scope>
</reference>